<organism evidence="2 3">
    <name type="scientific">Hymenobacter metallicola</name>
    <dbReference type="NCBI Taxonomy" id="2563114"/>
    <lineage>
        <taxon>Bacteria</taxon>
        <taxon>Pseudomonadati</taxon>
        <taxon>Bacteroidota</taxon>
        <taxon>Cytophagia</taxon>
        <taxon>Cytophagales</taxon>
        <taxon>Hymenobacteraceae</taxon>
        <taxon>Hymenobacter</taxon>
    </lineage>
</organism>
<keyword evidence="3" id="KW-1185">Reference proteome</keyword>
<feature type="signal peptide" evidence="1">
    <location>
        <begin position="1"/>
        <end position="21"/>
    </location>
</feature>
<proteinExistence type="predicted"/>
<dbReference type="Proteomes" id="UP000298471">
    <property type="component" value="Unassembled WGS sequence"/>
</dbReference>
<reference evidence="2 3" key="1">
    <citation type="submission" date="2019-04" db="EMBL/GenBank/DDBJ databases">
        <authorList>
            <person name="Feng G."/>
            <person name="Zhang J."/>
            <person name="Zhu H."/>
        </authorList>
    </citation>
    <scope>NUCLEOTIDE SEQUENCE [LARGE SCALE GENOMIC DNA]</scope>
    <source>
        <strain evidence="2 3">9PBR-1</strain>
    </source>
</reference>
<evidence type="ECO:0000313" key="2">
    <source>
        <dbReference type="EMBL" id="TGE27891.1"/>
    </source>
</evidence>
<comment type="caution">
    <text evidence="2">The sequence shown here is derived from an EMBL/GenBank/DDBJ whole genome shotgun (WGS) entry which is preliminary data.</text>
</comment>
<protein>
    <recommendedName>
        <fullName evidence="4">T9SS type A sorting domain-containing protein</fullName>
    </recommendedName>
</protein>
<dbReference type="EMBL" id="SRMB01000001">
    <property type="protein sequence ID" value="TGE27891.1"/>
    <property type="molecule type" value="Genomic_DNA"/>
</dbReference>
<name>A0A4Z0QFT3_9BACT</name>
<keyword evidence="1" id="KW-0732">Signal</keyword>
<accession>A0A4Z0QFT3</accession>
<gene>
    <name evidence="2" type="ORF">E5K02_00040</name>
</gene>
<sequence length="583" mass="58680">MRHIYLTVAFAITLGLPAAHAQTPTWTAAVQPANPTPTDDTGALGRSLTTDAAGNQYLAGVLQNGGGSGAPATRVFGSTSLTGGGGFASGFVAKLSLSQQWLWAVKATGNGEALGFEHVVVNPAGDTYAIGAVNDDGSISPNGGTVVTVGSYTYTTTKAEANFITRLNANGQPQALIGLSGTRILAAGWDATAGNLVVAGEYTGTVTLGSTTLPAAPSSGLFVARLNAAGQWVSAVGATTTGTASSSRFVVSQTAVGPQGQVAVAFRIRNGSVTLGSTTVNSTSATQATHVIAQLSATNQWTAATQVAAPGTSSVAYITNELQYDRTGNVWLAGEGGGPGLQLGSSTVNEDEFVARLSPAGQWGAVGTIGHSGSPSATNTYGLAVDAQGNAVLVGELPNVITYTFGTRTLANPTAGRNFVARFNPTTQSWDYAQLAPAISTDGQFYFEAITLDAVGNMFATGTFRGNISFGATTLAYPASFGGNAFVAKLSNAGLPLGVRPTAGVAPLALYPNPAAAGTPATLRLPVAAPAGLPVTLRDALGRAVRTSTIPVGKLEATVATAGLAPGLYLLEAGAQRAQLVVE</sequence>
<evidence type="ECO:0000313" key="3">
    <source>
        <dbReference type="Proteomes" id="UP000298471"/>
    </source>
</evidence>
<evidence type="ECO:0000256" key="1">
    <source>
        <dbReference type="SAM" id="SignalP"/>
    </source>
</evidence>
<evidence type="ECO:0008006" key="4">
    <source>
        <dbReference type="Google" id="ProtNLM"/>
    </source>
</evidence>
<feature type="chain" id="PRO_5021211070" description="T9SS type A sorting domain-containing protein" evidence="1">
    <location>
        <begin position="22"/>
        <end position="583"/>
    </location>
</feature>
<dbReference type="AlphaFoldDB" id="A0A4Z0QFT3"/>